<evidence type="ECO:0000313" key="3">
    <source>
        <dbReference type="Proteomes" id="UP000812287"/>
    </source>
</evidence>
<reference evidence="2" key="1">
    <citation type="submission" date="2020-11" db="EMBL/GenBank/DDBJ databases">
        <title>Adaptations for nitrogen fixation in a non-lichenized fungal sporocarp promotes dispersal by wood-feeding termites.</title>
        <authorList>
            <consortium name="DOE Joint Genome Institute"/>
            <person name="Koch R.A."/>
            <person name="Yoon G."/>
            <person name="Arayal U."/>
            <person name="Lail K."/>
            <person name="Amirebrahimi M."/>
            <person name="Labutti K."/>
            <person name="Lipzen A."/>
            <person name="Riley R."/>
            <person name="Barry K."/>
            <person name="Henrissat B."/>
            <person name="Grigoriev I.V."/>
            <person name="Herr J.R."/>
            <person name="Aime M.C."/>
        </authorList>
    </citation>
    <scope>NUCLEOTIDE SEQUENCE</scope>
    <source>
        <strain evidence="2">MCA 3950</strain>
    </source>
</reference>
<protein>
    <submittedName>
        <fullName evidence="2">Uncharacterized protein</fullName>
    </submittedName>
</protein>
<proteinExistence type="predicted"/>
<dbReference type="Proteomes" id="UP000812287">
    <property type="component" value="Unassembled WGS sequence"/>
</dbReference>
<feature type="region of interest" description="Disordered" evidence="1">
    <location>
        <begin position="38"/>
        <end position="70"/>
    </location>
</feature>
<evidence type="ECO:0000256" key="1">
    <source>
        <dbReference type="SAM" id="MobiDB-lite"/>
    </source>
</evidence>
<accession>A0A9P7VG89</accession>
<gene>
    <name evidence="2" type="ORF">BT62DRAFT_938338</name>
</gene>
<dbReference type="GeneID" id="66109816"/>
<organism evidence="2 3">
    <name type="scientific">Guyanagaster necrorhizus</name>
    <dbReference type="NCBI Taxonomy" id="856835"/>
    <lineage>
        <taxon>Eukaryota</taxon>
        <taxon>Fungi</taxon>
        <taxon>Dikarya</taxon>
        <taxon>Basidiomycota</taxon>
        <taxon>Agaricomycotina</taxon>
        <taxon>Agaricomycetes</taxon>
        <taxon>Agaricomycetidae</taxon>
        <taxon>Agaricales</taxon>
        <taxon>Marasmiineae</taxon>
        <taxon>Physalacriaceae</taxon>
        <taxon>Guyanagaster</taxon>
    </lineage>
</organism>
<feature type="compositionally biased region" description="Polar residues" evidence="1">
    <location>
        <begin position="60"/>
        <end position="70"/>
    </location>
</feature>
<evidence type="ECO:0000313" key="2">
    <source>
        <dbReference type="EMBL" id="KAG7440139.1"/>
    </source>
</evidence>
<feature type="non-terminal residue" evidence="2">
    <location>
        <position position="1"/>
    </location>
</feature>
<sequence>IKRQSLIRQQELLADEGGGKALKPGIGGQERLTVRKWSSSHLGMQDESRNEEETPGINVSHESASAETQH</sequence>
<name>A0A9P7VG89_9AGAR</name>
<dbReference type="AlphaFoldDB" id="A0A9P7VG89"/>
<dbReference type="RefSeq" id="XP_043033639.1">
    <property type="nucleotide sequence ID" value="XM_043187519.1"/>
</dbReference>
<keyword evidence="3" id="KW-1185">Reference proteome</keyword>
<comment type="caution">
    <text evidence="2">The sequence shown here is derived from an EMBL/GenBank/DDBJ whole genome shotgun (WGS) entry which is preliminary data.</text>
</comment>
<dbReference type="EMBL" id="MU250576">
    <property type="protein sequence ID" value="KAG7440139.1"/>
    <property type="molecule type" value="Genomic_DNA"/>
</dbReference>